<feature type="chain" id="PRO_5045965273" evidence="1">
    <location>
        <begin position="23"/>
        <end position="223"/>
    </location>
</feature>
<protein>
    <submittedName>
        <fullName evidence="2">COG3650 family protein</fullName>
    </submittedName>
</protein>
<dbReference type="EMBL" id="JBFTEG010000007">
    <property type="protein sequence ID" value="MEX6502645.1"/>
    <property type="molecule type" value="Genomic_DNA"/>
</dbReference>
<evidence type="ECO:0000313" key="2">
    <source>
        <dbReference type="EMBL" id="MEX6502645.1"/>
    </source>
</evidence>
<reference evidence="2 3" key="1">
    <citation type="submission" date="2024-07" db="EMBL/GenBank/DDBJ databases">
        <authorList>
            <person name="Li M."/>
        </authorList>
    </citation>
    <scope>NUCLEOTIDE SEQUENCE [LARGE SCALE GENOMIC DNA]</scope>
    <source>
        <strain evidence="2 3">25A3E</strain>
    </source>
</reference>
<dbReference type="PROSITE" id="PS51257">
    <property type="entry name" value="PROKAR_LIPOPROTEIN"/>
    <property type="match status" value="1"/>
</dbReference>
<organism evidence="2 3">
    <name type="scientific">Pseudomonas zhanjiangensis</name>
    <dbReference type="NCBI Taxonomy" id="3239015"/>
    <lineage>
        <taxon>Bacteria</taxon>
        <taxon>Pseudomonadati</taxon>
        <taxon>Pseudomonadota</taxon>
        <taxon>Gammaproteobacteria</taxon>
        <taxon>Pseudomonadales</taxon>
        <taxon>Pseudomonadaceae</taxon>
        <taxon>Pseudomonas</taxon>
    </lineage>
</organism>
<accession>A0ABV3YTK2</accession>
<keyword evidence="3" id="KW-1185">Reference proteome</keyword>
<evidence type="ECO:0000256" key="1">
    <source>
        <dbReference type="SAM" id="SignalP"/>
    </source>
</evidence>
<dbReference type="RefSeq" id="WP_369287612.1">
    <property type="nucleotide sequence ID" value="NZ_JBFTEG010000007.1"/>
</dbReference>
<dbReference type="Proteomes" id="UP001560296">
    <property type="component" value="Unassembled WGS sequence"/>
</dbReference>
<gene>
    <name evidence="2" type="ORF">AB5S05_11265</name>
</gene>
<comment type="caution">
    <text evidence="2">The sequence shown here is derived from an EMBL/GenBank/DDBJ whole genome shotgun (WGS) entry which is preliminary data.</text>
</comment>
<name>A0ABV3YTK2_9PSED</name>
<feature type="signal peptide" evidence="1">
    <location>
        <begin position="1"/>
        <end position="22"/>
    </location>
</feature>
<keyword evidence="1" id="KW-0732">Signal</keyword>
<proteinExistence type="predicted"/>
<sequence>MHASRRILFVLLPLLASCQTFDQQSTTAPGERVRLQGEITRAAGHLLFSPCQEQRRFIVSNDGATDVIRDSAALLAEGPGPLFADLRGRLAASPQSSVDGQLALDQVYRLQREGQGCADLNFTRTLLHADGHEPDWNLTVGVAGLVLKRPGQPPLALPYLEERLPEGRLNLTSEANGQRLELWVAPQHCIDSMSGGVRHLAAELRLNGEVMRGCGYLGGARND</sequence>
<evidence type="ECO:0000313" key="3">
    <source>
        <dbReference type="Proteomes" id="UP001560296"/>
    </source>
</evidence>